<dbReference type="GO" id="GO:0005634">
    <property type="term" value="C:nucleus"/>
    <property type="evidence" value="ECO:0007669"/>
    <property type="project" value="UniProtKB-SubCell"/>
</dbReference>
<feature type="region of interest" description="Disordered" evidence="11">
    <location>
        <begin position="1357"/>
        <end position="1376"/>
    </location>
</feature>
<feature type="domain" description="AWS" evidence="15">
    <location>
        <begin position="1134"/>
        <end position="1184"/>
    </location>
</feature>
<evidence type="ECO:0000256" key="2">
    <source>
        <dbReference type="ARBA" id="ARBA00004286"/>
    </source>
</evidence>
<keyword evidence="3" id="KW-0158">Chromosome</keyword>
<accession>A0A059PYV1</accession>
<dbReference type="GO" id="GO:0008270">
    <property type="term" value="F:zinc ion binding"/>
    <property type="evidence" value="ECO:0007669"/>
    <property type="project" value="UniProtKB-KW"/>
</dbReference>
<dbReference type="SMART" id="SM00317">
    <property type="entry name" value="SET"/>
    <property type="match status" value="1"/>
</dbReference>
<dbReference type="PROSITE" id="PS50280">
    <property type="entry name" value="SET"/>
    <property type="match status" value="1"/>
</dbReference>
<evidence type="ECO:0000256" key="8">
    <source>
        <dbReference type="ARBA" id="ARBA00022771"/>
    </source>
</evidence>
<dbReference type="InterPro" id="IPR046341">
    <property type="entry name" value="SET_dom_sf"/>
</dbReference>
<evidence type="ECO:0000256" key="6">
    <source>
        <dbReference type="ARBA" id="ARBA00022691"/>
    </source>
</evidence>
<dbReference type="Gene3D" id="3.30.40.100">
    <property type="match status" value="1"/>
</dbReference>
<proteinExistence type="predicted"/>
<feature type="compositionally biased region" description="Basic residues" evidence="11">
    <location>
        <begin position="1891"/>
        <end position="1902"/>
    </location>
</feature>
<dbReference type="GO" id="GO:0005694">
    <property type="term" value="C:chromosome"/>
    <property type="evidence" value="ECO:0007669"/>
    <property type="project" value="UniProtKB-SubCell"/>
</dbReference>
<evidence type="ECO:0000259" key="12">
    <source>
        <dbReference type="PROSITE" id="PS50280"/>
    </source>
</evidence>
<dbReference type="FunFam" id="3.30.40.100:FF:000006">
    <property type="entry name" value="Histone-lysine N-methyltransferase"/>
    <property type="match status" value="1"/>
</dbReference>
<keyword evidence="5" id="KW-0808">Transferase</keyword>
<dbReference type="InterPro" id="IPR003616">
    <property type="entry name" value="Post-SET_dom"/>
</dbReference>
<dbReference type="Pfam" id="PF17907">
    <property type="entry name" value="AWS"/>
    <property type="match status" value="1"/>
</dbReference>
<feature type="compositionally biased region" description="Basic and acidic residues" evidence="11">
    <location>
        <begin position="918"/>
        <end position="929"/>
    </location>
</feature>
<dbReference type="SMART" id="SM00508">
    <property type="entry name" value="PostSET"/>
    <property type="match status" value="1"/>
</dbReference>
<feature type="region of interest" description="Disordered" evidence="11">
    <location>
        <begin position="1403"/>
        <end position="1428"/>
    </location>
</feature>
<feature type="region of interest" description="Disordered" evidence="11">
    <location>
        <begin position="1"/>
        <end position="36"/>
    </location>
</feature>
<dbReference type="GO" id="GO:0032259">
    <property type="term" value="P:methylation"/>
    <property type="evidence" value="ECO:0007669"/>
    <property type="project" value="UniProtKB-KW"/>
</dbReference>
<dbReference type="Pfam" id="PF07496">
    <property type="entry name" value="zf-CW"/>
    <property type="match status" value="1"/>
</dbReference>
<keyword evidence="7" id="KW-0479">Metal-binding</keyword>
<feature type="compositionally biased region" description="Basic and acidic residues" evidence="11">
    <location>
        <begin position="942"/>
        <end position="957"/>
    </location>
</feature>
<feature type="domain" description="Post-SET" evidence="13">
    <location>
        <begin position="1311"/>
        <end position="1327"/>
    </location>
</feature>
<dbReference type="SMART" id="SM00570">
    <property type="entry name" value="AWS"/>
    <property type="match status" value="1"/>
</dbReference>
<dbReference type="SUPFAM" id="SSF82199">
    <property type="entry name" value="SET domain"/>
    <property type="match status" value="1"/>
</dbReference>
<feature type="region of interest" description="Disordered" evidence="11">
    <location>
        <begin position="874"/>
        <end position="902"/>
    </location>
</feature>
<keyword evidence="9" id="KW-0862">Zinc</keyword>
<dbReference type="EMBL" id="KF184874">
    <property type="protein sequence ID" value="AGT16082.1"/>
    <property type="molecule type" value="Genomic_DNA"/>
</dbReference>
<dbReference type="FunFam" id="2.170.270.10:FF:000035">
    <property type="entry name" value="Histone-lysine N-methyltransferase"/>
    <property type="match status" value="1"/>
</dbReference>
<feature type="compositionally biased region" description="Basic residues" evidence="11">
    <location>
        <begin position="593"/>
        <end position="602"/>
    </location>
</feature>
<evidence type="ECO:0000256" key="9">
    <source>
        <dbReference type="ARBA" id="ARBA00022833"/>
    </source>
</evidence>
<evidence type="ECO:0008006" key="17">
    <source>
        <dbReference type="Google" id="ProtNLM"/>
    </source>
</evidence>
<evidence type="ECO:0000259" key="13">
    <source>
        <dbReference type="PROSITE" id="PS50868"/>
    </source>
</evidence>
<feature type="region of interest" description="Disordered" evidence="11">
    <location>
        <begin position="487"/>
        <end position="548"/>
    </location>
</feature>
<evidence type="ECO:0000256" key="1">
    <source>
        <dbReference type="ARBA" id="ARBA00004123"/>
    </source>
</evidence>
<feature type="region of interest" description="Disordered" evidence="11">
    <location>
        <begin position="1494"/>
        <end position="1514"/>
    </location>
</feature>
<protein>
    <recommendedName>
        <fullName evidence="17">Histone-lysine N-methyltransferase ASHH2</fullName>
    </recommendedName>
</protein>
<feature type="compositionally biased region" description="Basic and acidic residues" evidence="11">
    <location>
        <begin position="293"/>
        <end position="310"/>
    </location>
</feature>
<dbReference type="InterPro" id="IPR006560">
    <property type="entry name" value="AWS_dom"/>
</dbReference>
<evidence type="ECO:0000256" key="7">
    <source>
        <dbReference type="ARBA" id="ARBA00022723"/>
    </source>
</evidence>
<keyword evidence="4" id="KW-0489">Methyltransferase</keyword>
<organism evidence="16">
    <name type="scientific">Saccharum hybrid cultivar R570</name>
    <dbReference type="NCBI Taxonomy" id="131158"/>
    <lineage>
        <taxon>Eukaryota</taxon>
        <taxon>Viridiplantae</taxon>
        <taxon>Streptophyta</taxon>
        <taxon>Embryophyta</taxon>
        <taxon>Tracheophyta</taxon>
        <taxon>Spermatophyta</taxon>
        <taxon>Magnoliopsida</taxon>
        <taxon>Liliopsida</taxon>
        <taxon>Poales</taxon>
        <taxon>Poaceae</taxon>
        <taxon>PACMAD clade</taxon>
        <taxon>Panicoideae</taxon>
        <taxon>Andropogonodae</taxon>
        <taxon>Andropogoneae</taxon>
        <taxon>Saccharinae</taxon>
        <taxon>Saccharum</taxon>
        <taxon>Saccharum officinarum species complex</taxon>
    </lineage>
</organism>
<evidence type="ECO:0000259" key="15">
    <source>
        <dbReference type="PROSITE" id="PS51215"/>
    </source>
</evidence>
<evidence type="ECO:0000313" key="16">
    <source>
        <dbReference type="EMBL" id="AGT16082.1"/>
    </source>
</evidence>
<feature type="compositionally biased region" description="Basic and acidic residues" evidence="11">
    <location>
        <begin position="805"/>
        <end position="818"/>
    </location>
</feature>
<dbReference type="CDD" id="cd19172">
    <property type="entry name" value="SET_SETD2"/>
    <property type="match status" value="1"/>
</dbReference>
<dbReference type="PROSITE" id="PS51215">
    <property type="entry name" value="AWS"/>
    <property type="match status" value="1"/>
</dbReference>
<feature type="region of interest" description="Disordered" evidence="11">
    <location>
        <begin position="578"/>
        <end position="606"/>
    </location>
</feature>
<dbReference type="Gene3D" id="2.170.270.10">
    <property type="entry name" value="SET domain"/>
    <property type="match status" value="1"/>
</dbReference>
<dbReference type="PROSITE" id="PS51050">
    <property type="entry name" value="ZF_CW"/>
    <property type="match status" value="1"/>
</dbReference>
<feature type="domain" description="CW-type" evidence="14">
    <location>
        <begin position="1029"/>
        <end position="1083"/>
    </location>
</feature>
<evidence type="ECO:0000256" key="10">
    <source>
        <dbReference type="ARBA" id="ARBA00023242"/>
    </source>
</evidence>
<feature type="region of interest" description="Disordered" evidence="11">
    <location>
        <begin position="918"/>
        <end position="976"/>
    </location>
</feature>
<feature type="domain" description="SET" evidence="12">
    <location>
        <begin position="1178"/>
        <end position="1303"/>
    </location>
</feature>
<dbReference type="PANTHER" id="PTHR22884">
    <property type="entry name" value="SET DOMAIN PROTEINS"/>
    <property type="match status" value="1"/>
</dbReference>
<dbReference type="Pfam" id="PF00856">
    <property type="entry name" value="SET"/>
    <property type="match status" value="1"/>
</dbReference>
<evidence type="ECO:0000256" key="5">
    <source>
        <dbReference type="ARBA" id="ARBA00022679"/>
    </source>
</evidence>
<feature type="region of interest" description="Disordered" evidence="11">
    <location>
        <begin position="805"/>
        <end position="832"/>
    </location>
</feature>
<feature type="region of interest" description="Disordered" evidence="11">
    <location>
        <begin position="1836"/>
        <end position="1911"/>
    </location>
</feature>
<evidence type="ECO:0000256" key="11">
    <source>
        <dbReference type="SAM" id="MobiDB-lite"/>
    </source>
</evidence>
<reference evidence="16" key="1">
    <citation type="submission" date="2013-05" db="EMBL/GenBank/DDBJ databases">
        <title>Building the sugarcane genome for biotechnology and identifying evolutionary trends.</title>
        <authorList>
            <person name="De Setta N."/>
            <person name="Monteiro-Vitorello C.B."/>
            <person name="Metcalfe C.J."/>
            <person name="Cruz G.M.Q."/>
            <person name="Del Bem L.E."/>
            <person name="Vicentini R."/>
            <person name="Nogueira F.T.S."/>
            <person name="Campos R.A."/>
            <person name="Nunes S.L."/>
            <person name="Turrini P.C.G."/>
            <person name="Vieira A.P."/>
            <person name="Cruz E.A.O."/>
            <person name="Correa T.C.S."/>
            <person name="Hotta C.T."/>
            <person name="de Mello-Varani A."/>
            <person name="Vautrin S."/>
            <person name="Trindade A.S."/>
            <person name="Vilela M.M."/>
            <person name="Horta C.L."/>
            <person name="Sato P.M."/>
            <person name="de Andrade R.F."/>
            <person name="Nishiyama M.Y."/>
            <person name="Cardoso-Silva C.B."/>
            <person name="Scortecci K.C."/>
            <person name="Garcia A.A.F."/>
            <person name="Carneiro M.S."/>
            <person name="Kim C."/>
            <person name="Paterson A.H."/>
            <person name="Berges H."/>
            <person name="D'Hont A."/>
            <person name="de-Souza A.P."/>
            <person name="Souza G.M."/>
            <person name="Vincentz M."/>
            <person name="Kitajima J.P."/>
            <person name="Van Sluys M.-A."/>
        </authorList>
    </citation>
    <scope>NUCLEOTIDE SEQUENCE</scope>
</reference>
<dbReference type="InterPro" id="IPR050777">
    <property type="entry name" value="SET2_Histone-Lys_MeTrsfase"/>
</dbReference>
<name>A0A059PYV1_9POAL</name>
<gene>
    <name evidence="16" type="ORF">SHCRBa_035_J13_F_130</name>
</gene>
<dbReference type="PROSITE" id="PS50868">
    <property type="entry name" value="POST_SET"/>
    <property type="match status" value="1"/>
</dbReference>
<comment type="subcellular location">
    <subcellularLocation>
        <location evidence="2">Chromosome</location>
    </subcellularLocation>
    <subcellularLocation>
        <location evidence="1">Nucleus</location>
    </subcellularLocation>
</comment>
<keyword evidence="10" id="KW-0539">Nucleus</keyword>
<keyword evidence="8" id="KW-0863">Zinc-finger</keyword>
<evidence type="ECO:0000256" key="3">
    <source>
        <dbReference type="ARBA" id="ARBA00022454"/>
    </source>
</evidence>
<dbReference type="GO" id="GO:0046975">
    <property type="term" value="F:histone H3K36 methyltransferase activity"/>
    <property type="evidence" value="ECO:0007669"/>
    <property type="project" value="InterPro"/>
</dbReference>
<dbReference type="InterPro" id="IPR011124">
    <property type="entry name" value="Znf_CW"/>
</dbReference>
<feature type="compositionally biased region" description="Polar residues" evidence="11">
    <location>
        <begin position="1364"/>
        <end position="1376"/>
    </location>
</feature>
<dbReference type="InterPro" id="IPR001214">
    <property type="entry name" value="SET_dom"/>
</dbReference>
<sequence>MEEPGAGVRGGEEGHVADAQRLGPAEVALSTATAPGPVHGLVGDDTVEVCHAPEARLSTEIDDKGSDFALGLVTPAECASSSFQGRRFRRGEEEGSSSEQRFMDMAEGKEGSLDPAASAENAGLQICHEANGRLSNKTLPSPCREAVCSEDARCAYDILEKTTEGSQFEQVGLTGNGGDCDVMVGVVKETVEDLRTVCNRAKHVYEGLSVSVNDGSEQEPCGVDGIGSIDELQPDGLISDIEAVSMPAHEDSVPSISGSIDLSLDRKTGQFGGISADPGMCHRSDRGMWNGDLAHDNGDLSDPGKHHSEKLPSGAEGLTLITGANYDLEKVGFLPNIDAVNFCPVVETSVPSIYGSSIDVPLDGQAVELQMEAYGDGNQHFGPCPDKELQQVKLKYGASELPPERNQLVYSYNQLCNDEPCCSSKEPSALCLGHQDAVGRSDHLDQGLNACNSADDSSVDFIGNANDGESQSQKLTALQVFIRRNPKRAASSRSLNSEKQDRIGKGSSGSRKPKKVDIMSSLHQSTVDMFPNKITKGRSGMNRPPKSSTWGNLEQLLDCCPRYGPSTSNGHPICLDKGISYNRSDQRSQPSIRRSRSSRSSKSKCSSFSEIGHAANELDGQPTLTTVADIGHAASELNEQPTFSIVADTDISLECHRGNIPNLSSDKLINILDSTGKTTESIDSHRTESKCIQTDVQQRERALVSCTKETCTAYVHGECAKLSTSEPMDNANGSVMLHIGFSPDSVLEVASVTCEGNASASHDVMLHENPTDAGALNGGDPSILSTSDCGKEHASSLMNLEQHARSTLHEDTRKEEVGPSHGTVETDIGEGKVQALQKSNSVRKNGIVRKADCKKKDGSKGVKKNVIGYSKVSPCESSKLRPFSSSPISPGPPDDGSCFEALTSGSQDLSMHEHDGIQSHSVVHDDKGSAFDSMKSPRRKIKDTNARKKGKVRDPHKKEKGKKKNTSGETSLDHGLLHLPSTEQAAPHMNEQSNLDPTSELAFKNSGAISTDLPGNVACKMDGASVAPLPPRAAWVCCDDCQKWRCIPAELADVIGETNCRWTCKDNGDKAFADCSIPQVKTNAEINAELDLSDASADEADNGESNSKACKPPSWTLVRSNLFLHRNRRTQSIDESMVCNCKPPQDGRMGCRDGCLNRMLNIECAKRTCPCGEQCSNQKFQRRSYAKLRWFHSGKKGYGLQLQEDVTEGRFLTEYVGEVLDITSYESRQRYYASKGQKHFYFMALNGGEVIDACTKGNLGRFINHSCSPNCRTEKWMVNGEVCIGIFALRNIKKGEELTFDYNYVRVSGAAPQKCFCGTAKCRGYLGGDVSIVDTIITQDDTEADHFEQMVVDKDSEELLGPNGSDSDGSHPNISETEFSIQGEDLHDSSAAKVELDLLEETRGTPFETSEPEHSLEAWSPPEDEDVNRTPVHVSRTFESSLQTFPVHDTQSSDLLRKTANSTEGSKAPNIINGSMLSSDFRGNLVPTFSATERKNLKQHKNQKPQPSSPIDNEHILGVEGRLNSLLDVDGGISKRKDATNGYLKLLLVTAAEGGSAGGTSKSMRDLSLILEALLKTKSHSVLLDIINKNGLQMLHNILKQNRHIFHRTPITRKLLKVLEFLAQKGILTSEHINGGPRCAGVESFRDSMLSLTRHHDVQVHQIARSFRDRWIPRSTSTFVYDVQGTNTVWSSDRRKRKSRWDYQPDEHYKMVGLKIQKVFCGFMRNKLQRNQGANNYCTDVLGMGSSTQGADDEVPPGFESQLECRPAQLSIGSEVAPGLCMERYQPSLSISYGVPVTLVQHFGTPESEGGQCHQKWKVAPGVPFSPFPPLPPYPRGSPCPSTSSSQMFQHDGTPQVKHNNSGQCGRIMGRDGRVHRSWRNGPRSKWPYHQGRKFSSTHHRFERFEPPKPQ</sequence>
<keyword evidence="6" id="KW-0949">S-adenosyl-L-methionine</keyword>
<evidence type="ECO:0000256" key="4">
    <source>
        <dbReference type="ARBA" id="ARBA00022603"/>
    </source>
</evidence>
<feature type="region of interest" description="Disordered" evidence="11">
    <location>
        <begin position="293"/>
        <end position="312"/>
    </location>
</feature>
<evidence type="ECO:0000259" key="14">
    <source>
        <dbReference type="PROSITE" id="PS51050"/>
    </source>
</evidence>
<dbReference type="InterPro" id="IPR044437">
    <property type="entry name" value="SETD2/Set2_SET"/>
</dbReference>